<dbReference type="Proteomes" id="UP000027432">
    <property type="component" value="Unassembled WGS sequence"/>
</dbReference>
<feature type="region of interest" description="Disordered" evidence="3">
    <location>
        <begin position="1"/>
        <end position="33"/>
    </location>
</feature>
<dbReference type="eggNOG" id="COG0776">
    <property type="taxonomic scope" value="Bacteria"/>
</dbReference>
<keyword evidence="2" id="KW-0238">DNA-binding</keyword>
<dbReference type="InterPro" id="IPR000119">
    <property type="entry name" value="Hist_DNA-bd"/>
</dbReference>
<dbReference type="GO" id="GO:0003677">
    <property type="term" value="F:DNA binding"/>
    <property type="evidence" value="ECO:0007669"/>
    <property type="project" value="UniProtKB-KW"/>
</dbReference>
<dbReference type="GO" id="GO:0030527">
    <property type="term" value="F:structural constituent of chromatin"/>
    <property type="evidence" value="ECO:0007669"/>
    <property type="project" value="InterPro"/>
</dbReference>
<dbReference type="EMBL" id="AUND01000034">
    <property type="protein sequence ID" value="KEO52036.1"/>
    <property type="molecule type" value="Genomic_DNA"/>
</dbReference>
<organism evidence="4 5">
    <name type="scientific">Thioclava pacifica DSM 10166</name>
    <dbReference type="NCBI Taxonomy" id="1353537"/>
    <lineage>
        <taxon>Bacteria</taxon>
        <taxon>Pseudomonadati</taxon>
        <taxon>Pseudomonadota</taxon>
        <taxon>Alphaproteobacteria</taxon>
        <taxon>Rhodobacterales</taxon>
        <taxon>Paracoccaceae</taxon>
        <taxon>Thioclava</taxon>
    </lineage>
</organism>
<feature type="compositionally biased region" description="Low complexity" evidence="3">
    <location>
        <begin position="9"/>
        <end position="22"/>
    </location>
</feature>
<proteinExistence type="inferred from homology"/>
<reference evidence="4 5" key="1">
    <citation type="submission" date="2013-07" db="EMBL/GenBank/DDBJ databases">
        <title>Thioclava pacifica DSM 10166 Genome Sequencing.</title>
        <authorList>
            <person name="Lai Q."/>
            <person name="Shao Z."/>
        </authorList>
    </citation>
    <scope>NUCLEOTIDE SEQUENCE [LARGE SCALE GENOMIC DNA]</scope>
    <source>
        <strain evidence="4 5">DSM 10166</strain>
    </source>
</reference>
<dbReference type="RefSeq" id="WP_051692631.1">
    <property type="nucleotide sequence ID" value="NZ_AUND01000034.1"/>
</dbReference>
<dbReference type="InterPro" id="IPR010992">
    <property type="entry name" value="IHF-like_DNA-bd_dom_sf"/>
</dbReference>
<evidence type="ECO:0000256" key="1">
    <source>
        <dbReference type="ARBA" id="ARBA00010529"/>
    </source>
</evidence>
<evidence type="ECO:0000313" key="5">
    <source>
        <dbReference type="Proteomes" id="UP000027432"/>
    </source>
</evidence>
<comment type="caution">
    <text evidence="4">The sequence shown here is derived from an EMBL/GenBank/DDBJ whole genome shotgun (WGS) entry which is preliminary data.</text>
</comment>
<gene>
    <name evidence="4" type="ORF">TP2_11215</name>
</gene>
<dbReference type="Pfam" id="PF00216">
    <property type="entry name" value="Bac_DNA_binding"/>
    <property type="match status" value="1"/>
</dbReference>
<dbReference type="STRING" id="1353537.TP2_11215"/>
<evidence type="ECO:0008006" key="6">
    <source>
        <dbReference type="Google" id="ProtNLM"/>
    </source>
</evidence>
<feature type="region of interest" description="Disordered" evidence="3">
    <location>
        <begin position="107"/>
        <end position="133"/>
    </location>
</feature>
<protein>
    <recommendedName>
        <fullName evidence="6">DNA-binding protein</fullName>
    </recommendedName>
</protein>
<accession>A0A074J3K6</accession>
<comment type="similarity">
    <text evidence="1">Belongs to the bacterial histone-like protein family.</text>
</comment>
<sequence>MAKSRKTRSTAAKPAPAPRSAAMLTPASEPAPEPKLVLRKKTFVERVMVEAGVKKGEARAMTDTVLNVLGKALSEGEEIDVPPLGKLKINRQFEKNGDEILVVKLKRKPGADAPSVADEKSDENPLADAGEGR</sequence>
<dbReference type="SUPFAM" id="SSF47729">
    <property type="entry name" value="IHF-like DNA-binding proteins"/>
    <property type="match status" value="1"/>
</dbReference>
<evidence type="ECO:0000313" key="4">
    <source>
        <dbReference type="EMBL" id="KEO52036.1"/>
    </source>
</evidence>
<name>A0A074J3K6_9RHOB</name>
<dbReference type="AlphaFoldDB" id="A0A074J3K6"/>
<evidence type="ECO:0000256" key="3">
    <source>
        <dbReference type="SAM" id="MobiDB-lite"/>
    </source>
</evidence>
<dbReference type="Gene3D" id="4.10.520.10">
    <property type="entry name" value="IHF-like DNA-binding proteins"/>
    <property type="match status" value="1"/>
</dbReference>
<evidence type="ECO:0000256" key="2">
    <source>
        <dbReference type="ARBA" id="ARBA00023125"/>
    </source>
</evidence>
<keyword evidence="5" id="KW-1185">Reference proteome</keyword>